<evidence type="ECO:0000313" key="13">
    <source>
        <dbReference type="Ensembl" id="ENSSGRP00000026608.1"/>
    </source>
</evidence>
<feature type="domain" description="LIM zinc-binding" evidence="12">
    <location>
        <begin position="410"/>
        <end position="467"/>
    </location>
</feature>
<evidence type="ECO:0000256" key="9">
    <source>
        <dbReference type="ARBA" id="ARBA00023038"/>
    </source>
</evidence>
<evidence type="ECO:0000256" key="6">
    <source>
        <dbReference type="ARBA" id="ARBA00022737"/>
    </source>
</evidence>
<feature type="domain" description="LIM zinc-binding" evidence="12">
    <location>
        <begin position="293"/>
        <end position="349"/>
    </location>
</feature>
<dbReference type="GO" id="GO:0005912">
    <property type="term" value="C:adherens junction"/>
    <property type="evidence" value="ECO:0007669"/>
    <property type="project" value="TreeGrafter"/>
</dbReference>
<name>A0A672LUZ8_SINGR</name>
<comment type="subcellular location">
    <subcellularLocation>
        <location evidence="1">Cell junction</location>
        <location evidence="1">Focal adhesion</location>
    </subcellularLocation>
    <subcellularLocation>
        <location evidence="2">Cytoplasm</location>
    </subcellularLocation>
</comment>
<dbReference type="InParanoid" id="A0A672LUZ8"/>
<dbReference type="InterPro" id="IPR001781">
    <property type="entry name" value="Znf_LIM"/>
</dbReference>
<gene>
    <name evidence="13" type="primary">LOC107548863</name>
</gene>
<dbReference type="CDD" id="cd09412">
    <property type="entry name" value="LIM4_Leupaxin"/>
    <property type="match status" value="1"/>
</dbReference>
<dbReference type="GO" id="GO:0030036">
    <property type="term" value="P:actin cytoskeleton organization"/>
    <property type="evidence" value="ECO:0007669"/>
    <property type="project" value="TreeGrafter"/>
</dbReference>
<dbReference type="GO" id="GO:0005925">
    <property type="term" value="C:focal adhesion"/>
    <property type="evidence" value="ECO:0007669"/>
    <property type="project" value="UniProtKB-SubCell"/>
</dbReference>
<evidence type="ECO:0000256" key="2">
    <source>
        <dbReference type="ARBA" id="ARBA00004496"/>
    </source>
</evidence>
<sequence length="467" mass="51519">MYQITLPHMLTRNTQRTLLTSHLTPQTAMDELDMLLEELAQSSTQTSNVPVPIPPKTLQLGASVKSNNTTQLEQTESSGFVAGPGKTYNPYSVVPVPVDAGVMSPGTATRELDSIMNELLGLGLEVSEPVPTSNPPPVACKSIKEKKPEETKESDSGSQKETKKPQHPPLSEKVSKNVDAIDDLLGSLSTDMEKMGVRTAAKGHCASCDKCIAGKVQAKCRQQICKLLSVFGMNKYVILYPKLQMITALGQVWHPEHFVCTACREELGTCGFFERDGKPYCEKDYQNLFSPCCAYCKGPITQNILTAMDHTWHPEHFFCAHCGDLFGPDGFMERDGKPYCSRDFYRLFAPKCSGCGEPVKENYLSAANGTWHPDCFVCADCLKPFTDGCFLELNGRPLCSLHYHSRQGTLCGTCGEPISGRCIAALDRKFHPEHFVCAFCLRQLSQGVFKEQGGKPYCSVCHEKLFV</sequence>
<dbReference type="FunFam" id="2.10.110.10:FF:000018">
    <property type="entry name" value="Paxillin isoform 1"/>
    <property type="match status" value="1"/>
</dbReference>
<dbReference type="SUPFAM" id="SSF57716">
    <property type="entry name" value="Glucocorticoid receptor-like (DNA-binding domain)"/>
    <property type="match status" value="4"/>
</dbReference>
<dbReference type="PANTHER" id="PTHR24214">
    <property type="entry name" value="PDZ AND LIM DOMAIN PROTEIN ZASP"/>
    <property type="match status" value="1"/>
</dbReference>
<dbReference type="GO" id="GO:0046872">
    <property type="term" value="F:metal ion binding"/>
    <property type="evidence" value="ECO:0007669"/>
    <property type="project" value="UniProtKB-KW"/>
</dbReference>
<dbReference type="Proteomes" id="UP000472262">
    <property type="component" value="Unassembled WGS sequence"/>
</dbReference>
<dbReference type="PROSITE" id="PS50023">
    <property type="entry name" value="LIM_DOMAIN_2"/>
    <property type="match status" value="4"/>
</dbReference>
<keyword evidence="4" id="KW-0597">Phosphoprotein</keyword>
<dbReference type="GO" id="GO:0051371">
    <property type="term" value="F:muscle alpha-actinin binding"/>
    <property type="evidence" value="ECO:0007669"/>
    <property type="project" value="TreeGrafter"/>
</dbReference>
<evidence type="ECO:0000256" key="3">
    <source>
        <dbReference type="ARBA" id="ARBA00022490"/>
    </source>
</evidence>
<keyword evidence="9 10" id="KW-0440">LIM domain</keyword>
<reference evidence="13" key="1">
    <citation type="submission" date="2025-08" db="UniProtKB">
        <authorList>
            <consortium name="Ensembl"/>
        </authorList>
    </citation>
    <scope>IDENTIFICATION</scope>
</reference>
<dbReference type="Gene3D" id="2.10.110.10">
    <property type="entry name" value="Cysteine Rich Protein"/>
    <property type="match status" value="4"/>
</dbReference>
<dbReference type="AlphaFoldDB" id="A0A672LUZ8"/>
<accession>A0A672LUZ8</accession>
<dbReference type="SMART" id="SM00132">
    <property type="entry name" value="LIM"/>
    <property type="match status" value="4"/>
</dbReference>
<feature type="region of interest" description="Disordered" evidence="11">
    <location>
        <begin position="127"/>
        <end position="176"/>
    </location>
</feature>
<dbReference type="FunFam" id="2.10.110.10:FF:000009">
    <property type="entry name" value="Paxillin isoform 1"/>
    <property type="match status" value="1"/>
</dbReference>
<dbReference type="FunFam" id="2.10.110.10:FF:000008">
    <property type="entry name" value="Paxillin isoform 1"/>
    <property type="match status" value="1"/>
</dbReference>
<organism evidence="13 14">
    <name type="scientific">Sinocyclocheilus grahami</name>
    <name type="common">Dianchi golden-line fish</name>
    <name type="synonym">Barbus grahami</name>
    <dbReference type="NCBI Taxonomy" id="75366"/>
    <lineage>
        <taxon>Eukaryota</taxon>
        <taxon>Metazoa</taxon>
        <taxon>Chordata</taxon>
        <taxon>Craniata</taxon>
        <taxon>Vertebrata</taxon>
        <taxon>Euteleostomi</taxon>
        <taxon>Actinopterygii</taxon>
        <taxon>Neopterygii</taxon>
        <taxon>Teleostei</taxon>
        <taxon>Ostariophysi</taxon>
        <taxon>Cypriniformes</taxon>
        <taxon>Cyprinidae</taxon>
        <taxon>Cyprininae</taxon>
        <taxon>Sinocyclocheilus</taxon>
    </lineage>
</organism>
<dbReference type="GO" id="GO:0030018">
    <property type="term" value="C:Z disc"/>
    <property type="evidence" value="ECO:0007669"/>
    <property type="project" value="TreeGrafter"/>
</dbReference>
<reference evidence="13" key="2">
    <citation type="submission" date="2025-09" db="UniProtKB">
        <authorList>
            <consortium name="Ensembl"/>
        </authorList>
    </citation>
    <scope>IDENTIFICATION</scope>
</reference>
<evidence type="ECO:0000313" key="14">
    <source>
        <dbReference type="Proteomes" id="UP000472262"/>
    </source>
</evidence>
<dbReference type="GO" id="GO:0003779">
    <property type="term" value="F:actin binding"/>
    <property type="evidence" value="ECO:0007669"/>
    <property type="project" value="TreeGrafter"/>
</dbReference>
<evidence type="ECO:0000256" key="5">
    <source>
        <dbReference type="ARBA" id="ARBA00022723"/>
    </source>
</evidence>
<dbReference type="Pfam" id="PF00412">
    <property type="entry name" value="LIM"/>
    <property type="match status" value="4"/>
</dbReference>
<feature type="compositionally biased region" description="Basic and acidic residues" evidence="11">
    <location>
        <begin position="142"/>
        <end position="164"/>
    </location>
</feature>
<dbReference type="GO" id="GO:0031941">
    <property type="term" value="C:filamentous actin"/>
    <property type="evidence" value="ECO:0007669"/>
    <property type="project" value="TreeGrafter"/>
</dbReference>
<dbReference type="CDD" id="cd09410">
    <property type="entry name" value="LIM3_Leupaxin"/>
    <property type="match status" value="1"/>
</dbReference>
<evidence type="ECO:0000256" key="11">
    <source>
        <dbReference type="SAM" id="MobiDB-lite"/>
    </source>
</evidence>
<dbReference type="CDD" id="cd09408">
    <property type="entry name" value="LIM2_Leupaxin"/>
    <property type="match status" value="1"/>
</dbReference>
<dbReference type="PANTHER" id="PTHR24214:SF62">
    <property type="entry name" value="LEUPAXIN"/>
    <property type="match status" value="1"/>
</dbReference>
<dbReference type="GO" id="GO:0007507">
    <property type="term" value="P:heart development"/>
    <property type="evidence" value="ECO:0007669"/>
    <property type="project" value="TreeGrafter"/>
</dbReference>
<keyword evidence="14" id="KW-1185">Reference proteome</keyword>
<proteinExistence type="predicted"/>
<dbReference type="PROSITE" id="PS00478">
    <property type="entry name" value="LIM_DOMAIN_1"/>
    <property type="match status" value="2"/>
</dbReference>
<feature type="domain" description="LIM zinc-binding" evidence="12">
    <location>
        <begin position="203"/>
        <end position="291"/>
    </location>
</feature>
<evidence type="ECO:0000256" key="4">
    <source>
        <dbReference type="ARBA" id="ARBA00022553"/>
    </source>
</evidence>
<dbReference type="OMA" id="CEGCHIN"/>
<keyword evidence="3" id="KW-0963">Cytoplasm</keyword>
<dbReference type="GO" id="GO:0061061">
    <property type="term" value="P:muscle structure development"/>
    <property type="evidence" value="ECO:0007669"/>
    <property type="project" value="TreeGrafter"/>
</dbReference>
<keyword evidence="8" id="KW-0965">Cell junction</keyword>
<keyword evidence="5 10" id="KW-0479">Metal-binding</keyword>
<evidence type="ECO:0000256" key="1">
    <source>
        <dbReference type="ARBA" id="ARBA00004246"/>
    </source>
</evidence>
<dbReference type="InterPro" id="IPR050604">
    <property type="entry name" value="PDZ-LIM_domain"/>
</dbReference>
<evidence type="ECO:0000256" key="8">
    <source>
        <dbReference type="ARBA" id="ARBA00022949"/>
    </source>
</evidence>
<keyword evidence="7 10" id="KW-0862">Zinc</keyword>
<dbReference type="Ensembl" id="ENSSGRT00000028663.1">
    <property type="protein sequence ID" value="ENSSGRP00000026608.1"/>
    <property type="gene ID" value="ENSSGRG00000015359.1"/>
</dbReference>
<evidence type="ECO:0000256" key="7">
    <source>
        <dbReference type="ARBA" id="ARBA00022833"/>
    </source>
</evidence>
<dbReference type="FunFam" id="2.10.110.10:FF:000012">
    <property type="entry name" value="Paxillin isoform 1"/>
    <property type="match status" value="1"/>
</dbReference>
<dbReference type="GO" id="GO:0001725">
    <property type="term" value="C:stress fiber"/>
    <property type="evidence" value="ECO:0007669"/>
    <property type="project" value="TreeGrafter"/>
</dbReference>
<protein>
    <submittedName>
        <fullName evidence="13">Leupaxin-like</fullName>
    </submittedName>
</protein>
<evidence type="ECO:0000259" key="12">
    <source>
        <dbReference type="PROSITE" id="PS50023"/>
    </source>
</evidence>
<keyword evidence="6" id="KW-0677">Repeat</keyword>
<evidence type="ECO:0000256" key="10">
    <source>
        <dbReference type="PROSITE-ProRule" id="PRU00125"/>
    </source>
</evidence>
<feature type="domain" description="LIM zinc-binding" evidence="12">
    <location>
        <begin position="350"/>
        <end position="409"/>
    </location>
</feature>